<dbReference type="GO" id="GO:0000049">
    <property type="term" value="F:tRNA binding"/>
    <property type="evidence" value="ECO:0007669"/>
    <property type="project" value="TreeGrafter"/>
</dbReference>
<evidence type="ECO:0000313" key="10">
    <source>
        <dbReference type="Proteomes" id="UP000018936"/>
    </source>
</evidence>
<proteinExistence type="inferred from homology"/>
<comment type="caution">
    <text evidence="9">The sequence shown here is derived from an EMBL/GenBank/DDBJ whole genome shotgun (WGS) entry which is preliminary data.</text>
</comment>
<evidence type="ECO:0000256" key="3">
    <source>
        <dbReference type="ARBA" id="ARBA00012584"/>
    </source>
</evidence>
<dbReference type="EMBL" id="AZIM01006336">
    <property type="protein sequence ID" value="ETE58744.1"/>
    <property type="molecule type" value="Genomic_DNA"/>
</dbReference>
<comment type="similarity">
    <text evidence="2">Belongs to the SUA5 family.</text>
</comment>
<dbReference type="GO" id="GO:0061710">
    <property type="term" value="F:L-threonylcarbamoyladenylate synthase"/>
    <property type="evidence" value="ECO:0007669"/>
    <property type="project" value="UniProtKB-EC"/>
</dbReference>
<comment type="catalytic activity">
    <reaction evidence="7">
        <text>L-threonine + hydrogencarbonate + ATP = L-threonylcarbamoyladenylate + diphosphate + H2O</text>
        <dbReference type="Rhea" id="RHEA:36407"/>
        <dbReference type="ChEBI" id="CHEBI:15377"/>
        <dbReference type="ChEBI" id="CHEBI:17544"/>
        <dbReference type="ChEBI" id="CHEBI:30616"/>
        <dbReference type="ChEBI" id="CHEBI:33019"/>
        <dbReference type="ChEBI" id="CHEBI:57926"/>
        <dbReference type="ChEBI" id="CHEBI:73682"/>
        <dbReference type="EC" id="2.7.7.87"/>
    </reaction>
</comment>
<evidence type="ECO:0000256" key="1">
    <source>
        <dbReference type="ARBA" id="ARBA00004496"/>
    </source>
</evidence>
<evidence type="ECO:0000256" key="7">
    <source>
        <dbReference type="ARBA" id="ARBA00048366"/>
    </source>
</evidence>
<dbReference type="Pfam" id="PF01300">
    <property type="entry name" value="Sua5_yciO_yrdC"/>
    <property type="match status" value="1"/>
</dbReference>
<dbReference type="Gene3D" id="3.90.870.10">
    <property type="entry name" value="DHBP synthase"/>
    <property type="match status" value="1"/>
</dbReference>
<dbReference type="EC" id="2.7.7.87" evidence="3"/>
<dbReference type="PANTHER" id="PTHR17490">
    <property type="entry name" value="SUA5"/>
    <property type="match status" value="1"/>
</dbReference>
<evidence type="ECO:0000256" key="2">
    <source>
        <dbReference type="ARBA" id="ARBA00007663"/>
    </source>
</evidence>
<evidence type="ECO:0000259" key="8">
    <source>
        <dbReference type="PROSITE" id="PS51163"/>
    </source>
</evidence>
<dbReference type="Proteomes" id="UP000018936">
    <property type="component" value="Unassembled WGS sequence"/>
</dbReference>
<keyword evidence="5" id="KW-0963">Cytoplasm</keyword>
<accession>V8N8Z6</accession>
<comment type="subcellular location">
    <subcellularLocation>
        <location evidence="1">Cytoplasm</location>
    </subcellularLocation>
</comment>
<evidence type="ECO:0000256" key="6">
    <source>
        <dbReference type="ARBA" id="ARBA00022679"/>
    </source>
</evidence>
<keyword evidence="10" id="KW-1185">Reference proteome</keyword>
<sequence length="135" mass="14769">ELLRDLLPGPVTLVLPRSDALNADLNPFTRLVGIRVPDHHFVRELARACGGRDRNWSRASSITVTEFQELWPHLSLVIDGGPTGDALSPECRLGSTVVDLSIPGKYRVIRPGCALTQTVEILVSKYGLKAEESGR</sequence>
<evidence type="ECO:0000256" key="5">
    <source>
        <dbReference type="ARBA" id="ARBA00022490"/>
    </source>
</evidence>
<reference evidence="9 10" key="1">
    <citation type="journal article" date="2013" name="Proc. Natl. Acad. Sci. U.S.A.">
        <title>The king cobra genome reveals dynamic gene evolution and adaptation in the snake venom system.</title>
        <authorList>
            <person name="Vonk F.J."/>
            <person name="Casewell N.R."/>
            <person name="Henkel C.V."/>
            <person name="Heimberg A.M."/>
            <person name="Jansen H.J."/>
            <person name="McCleary R.J."/>
            <person name="Kerkkamp H.M."/>
            <person name="Vos R.A."/>
            <person name="Guerreiro I."/>
            <person name="Calvete J.J."/>
            <person name="Wuster W."/>
            <person name="Woods A.E."/>
            <person name="Logan J.M."/>
            <person name="Harrison R.A."/>
            <person name="Castoe T.A."/>
            <person name="de Koning A.P."/>
            <person name="Pollock D.D."/>
            <person name="Yandell M."/>
            <person name="Calderon D."/>
            <person name="Renjifo C."/>
            <person name="Currier R.B."/>
            <person name="Salgado D."/>
            <person name="Pla D."/>
            <person name="Sanz L."/>
            <person name="Hyder A.S."/>
            <person name="Ribeiro J.M."/>
            <person name="Arntzen J.W."/>
            <person name="van den Thillart G.E."/>
            <person name="Boetzer M."/>
            <person name="Pirovano W."/>
            <person name="Dirks R.P."/>
            <person name="Spaink H.P."/>
            <person name="Duboule D."/>
            <person name="McGlinn E."/>
            <person name="Kini R.M."/>
            <person name="Richardson M.K."/>
        </authorList>
    </citation>
    <scope>NUCLEOTIDE SEQUENCE</scope>
    <source>
        <tissue evidence="9">Blood</tissue>
    </source>
</reference>
<dbReference type="GO" id="GO:0006450">
    <property type="term" value="P:regulation of translational fidelity"/>
    <property type="evidence" value="ECO:0007669"/>
    <property type="project" value="TreeGrafter"/>
</dbReference>
<dbReference type="GO" id="GO:0005737">
    <property type="term" value="C:cytoplasm"/>
    <property type="evidence" value="ECO:0007669"/>
    <property type="project" value="UniProtKB-SubCell"/>
</dbReference>
<dbReference type="PANTHER" id="PTHR17490:SF10">
    <property type="entry name" value="THREONYLCARBAMOYL-AMP SYNTHASE"/>
    <property type="match status" value="1"/>
</dbReference>
<dbReference type="GO" id="GO:0003725">
    <property type="term" value="F:double-stranded RNA binding"/>
    <property type="evidence" value="ECO:0007669"/>
    <property type="project" value="InterPro"/>
</dbReference>
<dbReference type="OrthoDB" id="3648309at2759"/>
<dbReference type="InterPro" id="IPR050156">
    <property type="entry name" value="TC-AMP_synthase_SUA5"/>
</dbReference>
<feature type="domain" description="YrdC-like" evidence="8">
    <location>
        <begin position="1"/>
        <end position="114"/>
    </location>
</feature>
<organism evidence="9 10">
    <name type="scientific">Ophiophagus hannah</name>
    <name type="common">King cobra</name>
    <name type="synonym">Naja hannah</name>
    <dbReference type="NCBI Taxonomy" id="8665"/>
    <lineage>
        <taxon>Eukaryota</taxon>
        <taxon>Metazoa</taxon>
        <taxon>Chordata</taxon>
        <taxon>Craniata</taxon>
        <taxon>Vertebrata</taxon>
        <taxon>Euteleostomi</taxon>
        <taxon>Lepidosauria</taxon>
        <taxon>Squamata</taxon>
        <taxon>Bifurcata</taxon>
        <taxon>Unidentata</taxon>
        <taxon>Episquamata</taxon>
        <taxon>Toxicofera</taxon>
        <taxon>Serpentes</taxon>
        <taxon>Colubroidea</taxon>
        <taxon>Elapidae</taxon>
        <taxon>Elapinae</taxon>
        <taxon>Ophiophagus</taxon>
    </lineage>
</organism>
<name>V8N8Z6_OPHHA</name>
<evidence type="ECO:0000256" key="4">
    <source>
        <dbReference type="ARBA" id="ARBA00015492"/>
    </source>
</evidence>
<feature type="non-terminal residue" evidence="9">
    <location>
        <position position="1"/>
    </location>
</feature>
<dbReference type="InterPro" id="IPR017945">
    <property type="entry name" value="DHBP_synth_RibB-like_a/b_dom"/>
</dbReference>
<dbReference type="PROSITE" id="PS51163">
    <property type="entry name" value="YRDC"/>
    <property type="match status" value="1"/>
</dbReference>
<dbReference type="InterPro" id="IPR006070">
    <property type="entry name" value="Sua5-like_dom"/>
</dbReference>
<gene>
    <name evidence="9" type="primary">Yrdc</name>
    <name evidence="9" type="ORF">L345_15531</name>
</gene>
<keyword evidence="6" id="KW-0808">Transferase</keyword>
<dbReference type="AlphaFoldDB" id="V8N8Z6"/>
<evidence type="ECO:0000313" key="9">
    <source>
        <dbReference type="EMBL" id="ETE58744.1"/>
    </source>
</evidence>
<protein>
    <recommendedName>
        <fullName evidence="4">Threonylcarbamoyl-AMP synthase</fullName>
        <ecNumber evidence="3">2.7.7.87</ecNumber>
    </recommendedName>
</protein>
<dbReference type="SUPFAM" id="SSF55821">
    <property type="entry name" value="YrdC/RibB"/>
    <property type="match status" value="1"/>
</dbReference>